<sequence length="286" mass="29818">MSEKFIIGVDGSEQSRAALDWGLRRAGERGASVELMYVTDDTFLSESVAFVSEAQKASDEMLAAECAYAKRSGFAGSVTGTAVVGHPVTELEQASKRADLLVLGAHSGSRFAGTFFGTRAVKVAAVAHCPVAVIPKPRTAEEVERVPGIVVGVDGSEPSKRAIAVAAAEASRAGVPLIAVYAWMPPLTPGLEYLWSEDLIAAQRSAAEEAIAIGTAGLAERYPDLELQRKLVQAPPVTALVEAATGADLLVVGSRGHGGFSRLLLGSVSHGVLQELPCPTLVTRAE</sequence>
<dbReference type="PRINTS" id="PR01438">
    <property type="entry name" value="UNVRSLSTRESS"/>
</dbReference>
<dbReference type="Pfam" id="PF00582">
    <property type="entry name" value="Usp"/>
    <property type="match status" value="2"/>
</dbReference>
<keyword evidence="4" id="KW-1185">Reference proteome</keyword>
<comment type="caution">
    <text evidence="3">The sequence shown here is derived from an EMBL/GenBank/DDBJ whole genome shotgun (WGS) entry which is preliminary data.</text>
</comment>
<evidence type="ECO:0000256" key="1">
    <source>
        <dbReference type="ARBA" id="ARBA00008791"/>
    </source>
</evidence>
<gene>
    <name evidence="3" type="ORF">GCM10009768_21620</name>
</gene>
<proteinExistence type="inferred from homology"/>
<feature type="domain" description="UspA" evidence="2">
    <location>
        <begin position="1"/>
        <end position="135"/>
    </location>
</feature>
<comment type="similarity">
    <text evidence="1">Belongs to the universal stress protein A family.</text>
</comment>
<evidence type="ECO:0000313" key="4">
    <source>
        <dbReference type="Proteomes" id="UP001500851"/>
    </source>
</evidence>
<dbReference type="Proteomes" id="UP001500851">
    <property type="component" value="Unassembled WGS sequence"/>
</dbReference>
<dbReference type="PANTHER" id="PTHR46268:SF6">
    <property type="entry name" value="UNIVERSAL STRESS PROTEIN UP12"/>
    <property type="match status" value="1"/>
</dbReference>
<dbReference type="Gene3D" id="3.40.50.620">
    <property type="entry name" value="HUPs"/>
    <property type="match status" value="2"/>
</dbReference>
<accession>A0ABN2LNX1</accession>
<dbReference type="EMBL" id="BAAAOB010000002">
    <property type="protein sequence ID" value="GAA1792298.1"/>
    <property type="molecule type" value="Genomic_DNA"/>
</dbReference>
<dbReference type="SUPFAM" id="SSF52402">
    <property type="entry name" value="Adenine nucleotide alpha hydrolases-like"/>
    <property type="match status" value="2"/>
</dbReference>
<organism evidence="3 4">
    <name type="scientific">Leucobacter iarius</name>
    <dbReference type="NCBI Taxonomy" id="333963"/>
    <lineage>
        <taxon>Bacteria</taxon>
        <taxon>Bacillati</taxon>
        <taxon>Actinomycetota</taxon>
        <taxon>Actinomycetes</taxon>
        <taxon>Micrococcales</taxon>
        <taxon>Microbacteriaceae</taxon>
        <taxon>Leucobacter</taxon>
    </lineage>
</organism>
<dbReference type="InterPro" id="IPR014729">
    <property type="entry name" value="Rossmann-like_a/b/a_fold"/>
</dbReference>
<dbReference type="InterPro" id="IPR006015">
    <property type="entry name" value="Universal_stress_UspA"/>
</dbReference>
<dbReference type="RefSeq" id="WP_344032151.1">
    <property type="nucleotide sequence ID" value="NZ_BAAAOB010000002.1"/>
</dbReference>
<protein>
    <submittedName>
        <fullName evidence="3">Universal stress protein</fullName>
    </submittedName>
</protein>
<dbReference type="PANTHER" id="PTHR46268">
    <property type="entry name" value="STRESS RESPONSE PROTEIN NHAX"/>
    <property type="match status" value="1"/>
</dbReference>
<name>A0ABN2LNX1_9MICO</name>
<feature type="domain" description="UspA" evidence="2">
    <location>
        <begin position="149"/>
        <end position="284"/>
    </location>
</feature>
<dbReference type="InterPro" id="IPR006016">
    <property type="entry name" value="UspA"/>
</dbReference>
<reference evidence="3 4" key="1">
    <citation type="journal article" date="2019" name="Int. J. Syst. Evol. Microbiol.">
        <title>The Global Catalogue of Microorganisms (GCM) 10K type strain sequencing project: providing services to taxonomists for standard genome sequencing and annotation.</title>
        <authorList>
            <consortium name="The Broad Institute Genomics Platform"/>
            <consortium name="The Broad Institute Genome Sequencing Center for Infectious Disease"/>
            <person name="Wu L."/>
            <person name="Ma J."/>
        </authorList>
    </citation>
    <scope>NUCLEOTIDE SEQUENCE [LARGE SCALE GENOMIC DNA]</scope>
    <source>
        <strain evidence="3 4">JCM 14736</strain>
    </source>
</reference>
<dbReference type="CDD" id="cd00293">
    <property type="entry name" value="USP-like"/>
    <property type="match status" value="1"/>
</dbReference>
<evidence type="ECO:0000259" key="2">
    <source>
        <dbReference type="Pfam" id="PF00582"/>
    </source>
</evidence>
<evidence type="ECO:0000313" key="3">
    <source>
        <dbReference type="EMBL" id="GAA1792298.1"/>
    </source>
</evidence>